<dbReference type="AlphaFoldDB" id="A0A9Q0K0D0"/>
<feature type="transmembrane region" description="Helical" evidence="10">
    <location>
        <begin position="319"/>
        <end position="339"/>
    </location>
</feature>
<evidence type="ECO:0000256" key="2">
    <source>
        <dbReference type="ARBA" id="ARBA00010992"/>
    </source>
</evidence>
<keyword evidence="4" id="KW-0762">Sugar transport</keyword>
<dbReference type="SUPFAM" id="SSF103473">
    <property type="entry name" value="MFS general substrate transporter"/>
    <property type="match status" value="1"/>
</dbReference>
<dbReference type="InterPro" id="IPR036259">
    <property type="entry name" value="MFS_trans_sf"/>
</dbReference>
<feature type="transmembrane region" description="Helical" evidence="10">
    <location>
        <begin position="351"/>
        <end position="370"/>
    </location>
</feature>
<keyword evidence="8 10" id="KW-0472">Membrane</keyword>
<feature type="transmembrane region" description="Helical" evidence="10">
    <location>
        <begin position="171"/>
        <end position="192"/>
    </location>
</feature>
<dbReference type="GO" id="GO:0016020">
    <property type="term" value="C:membrane"/>
    <property type="evidence" value="ECO:0007669"/>
    <property type="project" value="UniProtKB-SubCell"/>
</dbReference>
<dbReference type="GO" id="GO:0015145">
    <property type="term" value="F:monosaccharide transmembrane transporter activity"/>
    <property type="evidence" value="ECO:0007669"/>
    <property type="project" value="InterPro"/>
</dbReference>
<proteinExistence type="inferred from homology"/>
<evidence type="ECO:0000256" key="8">
    <source>
        <dbReference type="ARBA" id="ARBA00023136"/>
    </source>
</evidence>
<dbReference type="PROSITE" id="PS50850">
    <property type="entry name" value="MFS"/>
    <property type="match status" value="1"/>
</dbReference>
<dbReference type="InterPro" id="IPR044778">
    <property type="entry name" value="MFS_STP/MST-like_plant"/>
</dbReference>
<feature type="transmembrane region" description="Helical" evidence="10">
    <location>
        <begin position="113"/>
        <end position="132"/>
    </location>
</feature>
<dbReference type="PROSITE" id="PS00217">
    <property type="entry name" value="SUGAR_TRANSPORT_2"/>
    <property type="match status" value="1"/>
</dbReference>
<keyword evidence="6" id="KW-0769">Symport</keyword>
<reference evidence="12" key="1">
    <citation type="journal article" date="2023" name="Plant J.">
        <title>The genome of the king protea, Protea cynaroides.</title>
        <authorList>
            <person name="Chang J."/>
            <person name="Duong T.A."/>
            <person name="Schoeman C."/>
            <person name="Ma X."/>
            <person name="Roodt D."/>
            <person name="Barker N."/>
            <person name="Li Z."/>
            <person name="Van de Peer Y."/>
            <person name="Mizrachi E."/>
        </authorList>
    </citation>
    <scope>NUCLEOTIDE SEQUENCE</scope>
    <source>
        <tissue evidence="12">Young leaves</tissue>
    </source>
</reference>
<keyword evidence="7 10" id="KW-1133">Transmembrane helix</keyword>
<comment type="subcellular location">
    <subcellularLocation>
        <location evidence="1">Membrane</location>
        <topology evidence="1">Multi-pass membrane protein</topology>
    </subcellularLocation>
</comment>
<evidence type="ECO:0000256" key="4">
    <source>
        <dbReference type="ARBA" id="ARBA00022597"/>
    </source>
</evidence>
<feature type="transmembrane region" description="Helical" evidence="10">
    <location>
        <begin position="452"/>
        <end position="475"/>
    </location>
</feature>
<dbReference type="InterPro" id="IPR020846">
    <property type="entry name" value="MFS_dom"/>
</dbReference>
<accession>A0A9Q0K0D0</accession>
<evidence type="ECO:0000256" key="3">
    <source>
        <dbReference type="ARBA" id="ARBA00022448"/>
    </source>
</evidence>
<evidence type="ECO:0000256" key="6">
    <source>
        <dbReference type="ARBA" id="ARBA00022847"/>
    </source>
</evidence>
<sequence length="516" mass="57218">MAGGVVASPSPIGRNYPGNMTVYVAMAAFVAAWGGLIFGYDVGISGGVTSMSSFLQKFFPSVYKKEALDNSTDQYCKFDSMILTLFTSSLYLAALVASFFASSVTRRFGRKRSMTIGGLVFLAGAILNASAVNISMLIIGRILLGIGVGFANQSVPLYLSEMAPYKYRGGLSVCFQLMITIGVFFANLLNYFTSSIKGGWGWRVSLGGAAIPAAIIAIGSYFLPDTPNSLIERNMKEEALVKLRKIRGTDNVELEFQDIIAASDESKKVNNPWKTIMERKYRPQLVMAIAIPLFQQFTGINVVMFYAPVLFRTLGFGDNASLMSSLITGVVAFFSTLMSVFTTDRFGRRPLFILGGTQMVVFQVIVGVLIKETFGSKGVAHHMSSATSFGVVACICLFVMAFGYSWGPFAWLVPSEIYSLEIRSAGQSITVSVNMLFTFFIGQFFLKMLCGMEYGLFFFFAAWEFMMTVFIYFFLPETKGIPIEEMYRVWKRHWFWAKFVTEESKVADEDSKEIQL</sequence>
<evidence type="ECO:0000256" key="1">
    <source>
        <dbReference type="ARBA" id="ARBA00004141"/>
    </source>
</evidence>
<evidence type="ECO:0000256" key="9">
    <source>
        <dbReference type="RuleBase" id="RU003346"/>
    </source>
</evidence>
<feature type="transmembrane region" description="Helical" evidence="10">
    <location>
        <begin position="20"/>
        <end position="40"/>
    </location>
</feature>
<dbReference type="Pfam" id="PF00083">
    <property type="entry name" value="Sugar_tr"/>
    <property type="match status" value="1"/>
</dbReference>
<feature type="transmembrane region" description="Helical" evidence="10">
    <location>
        <begin position="204"/>
        <end position="223"/>
    </location>
</feature>
<dbReference type="InterPro" id="IPR045262">
    <property type="entry name" value="STP/PLT_plant"/>
</dbReference>
<keyword evidence="13" id="KW-1185">Reference proteome</keyword>
<gene>
    <name evidence="12" type="ORF">NE237_013651</name>
</gene>
<dbReference type="CDD" id="cd17361">
    <property type="entry name" value="MFS_STP"/>
    <property type="match status" value="1"/>
</dbReference>
<dbReference type="EMBL" id="JAMYWD010000011">
    <property type="protein sequence ID" value="KAJ4956868.1"/>
    <property type="molecule type" value="Genomic_DNA"/>
</dbReference>
<dbReference type="Proteomes" id="UP001141806">
    <property type="component" value="Unassembled WGS sequence"/>
</dbReference>
<dbReference type="InterPro" id="IPR005828">
    <property type="entry name" value="MFS_sugar_transport-like"/>
</dbReference>
<evidence type="ECO:0000313" key="12">
    <source>
        <dbReference type="EMBL" id="KAJ4956868.1"/>
    </source>
</evidence>
<evidence type="ECO:0000256" key="7">
    <source>
        <dbReference type="ARBA" id="ARBA00022989"/>
    </source>
</evidence>
<dbReference type="InterPro" id="IPR003663">
    <property type="entry name" value="Sugar/inositol_transpt"/>
</dbReference>
<evidence type="ECO:0000313" key="13">
    <source>
        <dbReference type="Proteomes" id="UP001141806"/>
    </source>
</evidence>
<keyword evidence="3 9" id="KW-0813">Transport</keyword>
<feature type="domain" description="Major facilitator superfamily (MFS) profile" evidence="11">
    <location>
        <begin position="27"/>
        <end position="479"/>
    </location>
</feature>
<dbReference type="NCBIfam" id="TIGR00879">
    <property type="entry name" value="SP"/>
    <property type="match status" value="1"/>
</dbReference>
<dbReference type="OrthoDB" id="5296287at2759"/>
<evidence type="ECO:0000259" key="11">
    <source>
        <dbReference type="PROSITE" id="PS50850"/>
    </source>
</evidence>
<feature type="transmembrane region" description="Helical" evidence="10">
    <location>
        <begin position="425"/>
        <end position="446"/>
    </location>
</feature>
<dbReference type="PANTHER" id="PTHR23500:SF574">
    <property type="entry name" value="SUGAR TRANSPORT PROTEIN 1"/>
    <property type="match status" value="1"/>
</dbReference>
<dbReference type="InterPro" id="IPR005829">
    <property type="entry name" value="Sugar_transporter_CS"/>
</dbReference>
<feature type="transmembrane region" description="Helical" evidence="10">
    <location>
        <begin position="81"/>
        <end position="101"/>
    </location>
</feature>
<organism evidence="12 13">
    <name type="scientific">Protea cynaroides</name>
    <dbReference type="NCBI Taxonomy" id="273540"/>
    <lineage>
        <taxon>Eukaryota</taxon>
        <taxon>Viridiplantae</taxon>
        <taxon>Streptophyta</taxon>
        <taxon>Embryophyta</taxon>
        <taxon>Tracheophyta</taxon>
        <taxon>Spermatophyta</taxon>
        <taxon>Magnoliopsida</taxon>
        <taxon>Proteales</taxon>
        <taxon>Proteaceae</taxon>
        <taxon>Protea</taxon>
    </lineage>
</organism>
<dbReference type="Gene3D" id="1.20.1250.20">
    <property type="entry name" value="MFS general substrate transporter like domains"/>
    <property type="match status" value="1"/>
</dbReference>
<name>A0A9Q0K0D0_9MAGN</name>
<dbReference type="PANTHER" id="PTHR23500">
    <property type="entry name" value="SOLUTE CARRIER FAMILY 2, FACILITATED GLUCOSE TRANSPORTER"/>
    <property type="match status" value="1"/>
</dbReference>
<comment type="similarity">
    <text evidence="2 9">Belongs to the major facilitator superfamily. Sugar transporter (TC 2.A.1.1) family.</text>
</comment>
<evidence type="ECO:0000256" key="5">
    <source>
        <dbReference type="ARBA" id="ARBA00022692"/>
    </source>
</evidence>
<feature type="transmembrane region" description="Helical" evidence="10">
    <location>
        <begin position="285"/>
        <end position="307"/>
    </location>
</feature>
<comment type="caution">
    <text evidence="12">The sequence shown here is derived from an EMBL/GenBank/DDBJ whole genome shotgun (WGS) entry which is preliminary data.</text>
</comment>
<protein>
    <recommendedName>
        <fullName evidence="11">Major facilitator superfamily (MFS) profile domain-containing protein</fullName>
    </recommendedName>
</protein>
<keyword evidence="5 10" id="KW-0812">Transmembrane</keyword>
<feature type="transmembrane region" description="Helical" evidence="10">
    <location>
        <begin position="390"/>
        <end position="413"/>
    </location>
</feature>
<evidence type="ECO:0000256" key="10">
    <source>
        <dbReference type="SAM" id="Phobius"/>
    </source>
</evidence>
<dbReference type="GO" id="GO:0015293">
    <property type="term" value="F:symporter activity"/>
    <property type="evidence" value="ECO:0007669"/>
    <property type="project" value="UniProtKB-KW"/>
</dbReference>
<dbReference type="FunFam" id="1.20.1250.20:FF:000002">
    <property type="entry name" value="Sugar transport protein 13"/>
    <property type="match status" value="1"/>
</dbReference>
<dbReference type="PRINTS" id="PR00171">
    <property type="entry name" value="SUGRTRNSPORT"/>
</dbReference>